<feature type="active site" description="Charge relay system" evidence="5">
    <location>
        <position position="382"/>
    </location>
</feature>
<reference evidence="8" key="2">
    <citation type="submission" date="2019-02" db="EMBL/GenBank/DDBJ databases">
        <title>Granulicella sibirica sp. nov., a psychrotolerant acidobacterium isolated from an organic soil layer in forested tundra, West Siberia.</title>
        <authorList>
            <person name="Oshkin I.Y."/>
            <person name="Kulichevskaya I.S."/>
            <person name="Rijpstra W.I.C."/>
            <person name="Sinninghe Damste J.S."/>
            <person name="Rakitin A.L."/>
            <person name="Ravin N.V."/>
            <person name="Dedysh S.N."/>
        </authorList>
    </citation>
    <scope>NUCLEOTIDE SEQUENCE [LARGE SCALE GENOMIC DNA]</scope>
    <source>
        <strain evidence="8">AF10</strain>
    </source>
</reference>
<evidence type="ECO:0000256" key="1">
    <source>
        <dbReference type="ARBA" id="ARBA00011073"/>
    </source>
</evidence>
<dbReference type="EMBL" id="RDSM01000003">
    <property type="protein sequence ID" value="RXH54918.1"/>
    <property type="molecule type" value="Genomic_DNA"/>
</dbReference>
<dbReference type="InterPro" id="IPR036852">
    <property type="entry name" value="Peptidase_S8/S53_dom_sf"/>
</dbReference>
<evidence type="ECO:0000256" key="3">
    <source>
        <dbReference type="ARBA" id="ARBA00022801"/>
    </source>
</evidence>
<comment type="caution">
    <text evidence="7">The sequence shown here is derived from an EMBL/GenBank/DDBJ whole genome shotgun (WGS) entry which is preliminary data.</text>
</comment>
<feature type="active site" description="Charge relay system" evidence="5">
    <location>
        <position position="280"/>
    </location>
</feature>
<dbReference type="Gene3D" id="3.40.50.200">
    <property type="entry name" value="Peptidase S8/S53 domain"/>
    <property type="match status" value="1"/>
</dbReference>
<keyword evidence="3 5" id="KW-0378">Hydrolase</keyword>
<accession>A0A4Q0SZ58</accession>
<organism evidence="7 8">
    <name type="scientific">Granulicella sibirica</name>
    <dbReference type="NCBI Taxonomy" id="2479048"/>
    <lineage>
        <taxon>Bacteria</taxon>
        <taxon>Pseudomonadati</taxon>
        <taxon>Acidobacteriota</taxon>
        <taxon>Terriglobia</taxon>
        <taxon>Terriglobales</taxon>
        <taxon>Acidobacteriaceae</taxon>
        <taxon>Granulicella</taxon>
    </lineage>
</organism>
<dbReference type="SUPFAM" id="SSF52743">
    <property type="entry name" value="Subtilisin-like"/>
    <property type="match status" value="1"/>
</dbReference>
<name>A0A4Q0SZ58_9BACT</name>
<feature type="domain" description="Peptidase S8/S53" evidence="6">
    <location>
        <begin position="274"/>
        <end position="604"/>
    </location>
</feature>
<evidence type="ECO:0000313" key="8">
    <source>
        <dbReference type="Proteomes" id="UP000289437"/>
    </source>
</evidence>
<evidence type="ECO:0000256" key="5">
    <source>
        <dbReference type="PROSITE-ProRule" id="PRU01240"/>
    </source>
</evidence>
<evidence type="ECO:0000259" key="6">
    <source>
        <dbReference type="Pfam" id="PF00082"/>
    </source>
</evidence>
<gene>
    <name evidence="7" type="ORF">GRAN_4022</name>
</gene>
<evidence type="ECO:0000256" key="2">
    <source>
        <dbReference type="ARBA" id="ARBA00022670"/>
    </source>
</evidence>
<keyword evidence="4 5" id="KW-0720">Serine protease</keyword>
<dbReference type="PROSITE" id="PS51892">
    <property type="entry name" value="SUBTILASE"/>
    <property type="match status" value="1"/>
</dbReference>
<dbReference type="InterPro" id="IPR050131">
    <property type="entry name" value="Peptidase_S8_subtilisin-like"/>
</dbReference>
<proteinExistence type="inferred from homology"/>
<feature type="active site" description="Charge relay system" evidence="5">
    <location>
        <position position="569"/>
    </location>
</feature>
<reference evidence="7 8" key="1">
    <citation type="submission" date="2018-11" db="EMBL/GenBank/DDBJ databases">
        <authorList>
            <person name="Mardanov A.V."/>
            <person name="Ravin N.V."/>
            <person name="Dedysh S.N."/>
        </authorList>
    </citation>
    <scope>NUCLEOTIDE SEQUENCE [LARGE SCALE GENOMIC DNA]</scope>
    <source>
        <strain evidence="7 8">AF10</strain>
    </source>
</reference>
<dbReference type="Pfam" id="PF00082">
    <property type="entry name" value="Peptidase_S8"/>
    <property type="match status" value="1"/>
</dbReference>
<dbReference type="GO" id="GO:0004252">
    <property type="term" value="F:serine-type endopeptidase activity"/>
    <property type="evidence" value="ECO:0007669"/>
    <property type="project" value="UniProtKB-UniRule"/>
</dbReference>
<sequence>MLRVSTERVARGLIVGALLGVAILMGSVFCGAQDSDGKKAVKSETDLPRFSYPISGTASELLVADDAVFLAFARKVGADVDGLLAGYAIDDKATLRGLLGTKVDVQLLTGDVDGGLATLDKVRDLEEKPQTRVSSGLITREILKAEKDSGAASGPAFQAAFAKEFKGTVDGLPWAAVQDRVKQSRAQYSTLTPDVLIGSVKASMDPAVTKTKSLDFRMAQSLVLLRTVLKDRYPVKETIVNTLAAYIKTNNAAKPDIWAARDVSFGSAATLTPVLIGIWDSGVDTSLYPGQLYVDPKPGMHSPHGLAFDQQGKLYNGDLQPLSAEQKAFYPRALEIRRGRNDMVDGIDSPLAAKFREDLKTTPPDQLAAEQKTSTFLSQWMHGTHVAGIAVKGNPAARLVVAQFDDGIEYLPFAPTVEWANTFKADFVQIGDYFREHHVRVVNMSWSDSQSEFEDWLAKASTEKDPSVRKQMAAQVYAIWREAVEGAIKRAPETLFVCAAGNSDSNPGFNGDVPASLILPNLITVGAVDQAGDETSFTSYGTTVVLDADGFQVESFVPGGTRLKESGTSMASPNVVNLAAKLFALDPSLTPEKAIALMEKGADASPDGRRHLINPKATVAMLQSKTP</sequence>
<keyword evidence="2 5" id="KW-0645">Protease</keyword>
<dbReference type="AlphaFoldDB" id="A0A4Q0SZ58"/>
<evidence type="ECO:0000256" key="4">
    <source>
        <dbReference type="ARBA" id="ARBA00022825"/>
    </source>
</evidence>
<dbReference type="Proteomes" id="UP000289437">
    <property type="component" value="Unassembled WGS sequence"/>
</dbReference>
<keyword evidence="8" id="KW-1185">Reference proteome</keyword>
<protein>
    <submittedName>
        <fullName evidence="7">Serine protease, subtilase family</fullName>
    </submittedName>
</protein>
<comment type="similarity">
    <text evidence="1 5">Belongs to the peptidase S8 family.</text>
</comment>
<evidence type="ECO:0000313" key="7">
    <source>
        <dbReference type="EMBL" id="RXH54918.1"/>
    </source>
</evidence>
<dbReference type="GO" id="GO:0006508">
    <property type="term" value="P:proteolysis"/>
    <property type="evidence" value="ECO:0007669"/>
    <property type="project" value="UniProtKB-KW"/>
</dbReference>
<dbReference type="PANTHER" id="PTHR43806">
    <property type="entry name" value="PEPTIDASE S8"/>
    <property type="match status" value="1"/>
</dbReference>
<dbReference type="PANTHER" id="PTHR43806:SF11">
    <property type="entry name" value="CEREVISIN-RELATED"/>
    <property type="match status" value="1"/>
</dbReference>
<dbReference type="InterPro" id="IPR000209">
    <property type="entry name" value="Peptidase_S8/S53_dom"/>
</dbReference>